<dbReference type="PANTHER" id="PTHR36981:SF1">
    <property type="entry name" value="P2X PURINORECEPTOR 7 INTRACELLULAR DOMAIN-CONTAINING PROTEIN"/>
    <property type="match status" value="1"/>
</dbReference>
<reference evidence="2" key="1">
    <citation type="submission" date="2019-08" db="EMBL/GenBank/DDBJ databases">
        <title>The improved chromosome-level genome for the pearl oyster Pinctada fucata martensii using PacBio sequencing and Hi-C.</title>
        <authorList>
            <person name="Zheng Z."/>
        </authorList>
    </citation>
    <scope>NUCLEOTIDE SEQUENCE</scope>
    <source>
        <strain evidence="2">ZZ-2019</strain>
        <tissue evidence="2">Adductor muscle</tissue>
    </source>
</reference>
<comment type="caution">
    <text evidence="2">The sequence shown here is derived from an EMBL/GenBank/DDBJ whole genome shotgun (WGS) entry which is preliminary data.</text>
</comment>
<dbReference type="Proteomes" id="UP001186944">
    <property type="component" value="Unassembled WGS sequence"/>
</dbReference>
<accession>A0AA88XMT5</accession>
<dbReference type="PANTHER" id="PTHR36981">
    <property type="entry name" value="ZGC:195170"/>
    <property type="match status" value="1"/>
</dbReference>
<dbReference type="InterPro" id="IPR046815">
    <property type="entry name" value="P2RX7_C"/>
</dbReference>
<dbReference type="EMBL" id="VSWD01000011">
    <property type="protein sequence ID" value="KAK3088759.1"/>
    <property type="molecule type" value="Genomic_DNA"/>
</dbReference>
<dbReference type="Pfam" id="PF20478">
    <property type="entry name" value="P2RX7_C"/>
    <property type="match status" value="1"/>
</dbReference>
<proteinExistence type="predicted"/>
<feature type="domain" description="P2X purinoreceptor 7 intracellular" evidence="1">
    <location>
        <begin position="13"/>
        <end position="127"/>
    </location>
</feature>
<sequence>MYFLRCSCGYCTSMPSATECKRCRSIPMEDSKIQTSDVDIQCITDHEGFQANCLNRHVIEVSYMYYEFVQDNGLPEEPVHELYRYIAYRRFARWIWSILGKRNRRVLPACVVTQIRSNFSSQEYCGFQYPGRHLPKSDDPTPLGYVAWTVR</sequence>
<evidence type="ECO:0000313" key="3">
    <source>
        <dbReference type="Proteomes" id="UP001186944"/>
    </source>
</evidence>
<dbReference type="AlphaFoldDB" id="A0AA88XMT5"/>
<organism evidence="2 3">
    <name type="scientific">Pinctada imbricata</name>
    <name type="common">Atlantic pearl-oyster</name>
    <name type="synonym">Pinctada martensii</name>
    <dbReference type="NCBI Taxonomy" id="66713"/>
    <lineage>
        <taxon>Eukaryota</taxon>
        <taxon>Metazoa</taxon>
        <taxon>Spiralia</taxon>
        <taxon>Lophotrochozoa</taxon>
        <taxon>Mollusca</taxon>
        <taxon>Bivalvia</taxon>
        <taxon>Autobranchia</taxon>
        <taxon>Pteriomorphia</taxon>
        <taxon>Pterioida</taxon>
        <taxon>Pterioidea</taxon>
        <taxon>Pteriidae</taxon>
        <taxon>Pinctada</taxon>
    </lineage>
</organism>
<evidence type="ECO:0000313" key="2">
    <source>
        <dbReference type="EMBL" id="KAK3088759.1"/>
    </source>
</evidence>
<name>A0AA88XMT5_PINIB</name>
<protein>
    <recommendedName>
        <fullName evidence="1">P2X purinoreceptor 7 intracellular domain-containing protein</fullName>
    </recommendedName>
</protein>
<gene>
    <name evidence="2" type="ORF">FSP39_023418</name>
</gene>
<evidence type="ECO:0000259" key="1">
    <source>
        <dbReference type="Pfam" id="PF20478"/>
    </source>
</evidence>
<keyword evidence="3" id="KW-1185">Reference proteome</keyword>